<dbReference type="Proteomes" id="UP001151760">
    <property type="component" value="Unassembled WGS sequence"/>
</dbReference>
<sequence length="180" mass="20170">MKPPNLCLPKRTRFHGPVTRLPPLCKDRPNGKLIFNSFMNDDELTEKELKRVEADDQAIQTILLGLPEDIDLFYDRDGVIYDPSTCISKFQGKGCALSISFILIDLIAQKEESRIQLQAKEFDLMACCMRIQASTSGTQTDKASVYDSDGSAEVSDIDKRMKNGAKPDKIEHGNEKSVKN</sequence>
<feature type="region of interest" description="Disordered" evidence="1">
    <location>
        <begin position="139"/>
        <end position="180"/>
    </location>
</feature>
<organism evidence="2 3">
    <name type="scientific">Tanacetum coccineum</name>
    <dbReference type="NCBI Taxonomy" id="301880"/>
    <lineage>
        <taxon>Eukaryota</taxon>
        <taxon>Viridiplantae</taxon>
        <taxon>Streptophyta</taxon>
        <taxon>Embryophyta</taxon>
        <taxon>Tracheophyta</taxon>
        <taxon>Spermatophyta</taxon>
        <taxon>Magnoliopsida</taxon>
        <taxon>eudicotyledons</taxon>
        <taxon>Gunneridae</taxon>
        <taxon>Pentapetalae</taxon>
        <taxon>asterids</taxon>
        <taxon>campanulids</taxon>
        <taxon>Asterales</taxon>
        <taxon>Asteraceae</taxon>
        <taxon>Asteroideae</taxon>
        <taxon>Anthemideae</taxon>
        <taxon>Anthemidinae</taxon>
        <taxon>Tanacetum</taxon>
    </lineage>
</organism>
<protein>
    <submittedName>
        <fullName evidence="2">Uncharacterized protein</fullName>
    </submittedName>
</protein>
<reference evidence="2" key="2">
    <citation type="submission" date="2022-01" db="EMBL/GenBank/DDBJ databases">
        <authorList>
            <person name="Yamashiro T."/>
            <person name="Shiraishi A."/>
            <person name="Satake H."/>
            <person name="Nakayama K."/>
        </authorList>
    </citation>
    <scope>NUCLEOTIDE SEQUENCE</scope>
</reference>
<feature type="compositionally biased region" description="Basic and acidic residues" evidence="1">
    <location>
        <begin position="156"/>
        <end position="180"/>
    </location>
</feature>
<evidence type="ECO:0000313" key="3">
    <source>
        <dbReference type="Proteomes" id="UP001151760"/>
    </source>
</evidence>
<evidence type="ECO:0000313" key="2">
    <source>
        <dbReference type="EMBL" id="GJS63648.1"/>
    </source>
</evidence>
<keyword evidence="3" id="KW-1185">Reference proteome</keyword>
<reference evidence="2" key="1">
    <citation type="journal article" date="2022" name="Int. J. Mol. Sci.">
        <title>Draft Genome of Tanacetum Coccineum: Genomic Comparison of Closely Related Tanacetum-Family Plants.</title>
        <authorList>
            <person name="Yamashiro T."/>
            <person name="Shiraishi A."/>
            <person name="Nakayama K."/>
            <person name="Satake H."/>
        </authorList>
    </citation>
    <scope>NUCLEOTIDE SEQUENCE</scope>
</reference>
<gene>
    <name evidence="2" type="ORF">Tco_0678212</name>
</gene>
<accession>A0ABQ4XFB1</accession>
<comment type="caution">
    <text evidence="2">The sequence shown here is derived from an EMBL/GenBank/DDBJ whole genome shotgun (WGS) entry which is preliminary data.</text>
</comment>
<proteinExistence type="predicted"/>
<dbReference type="EMBL" id="BQNB010009447">
    <property type="protein sequence ID" value="GJS63648.1"/>
    <property type="molecule type" value="Genomic_DNA"/>
</dbReference>
<evidence type="ECO:0000256" key="1">
    <source>
        <dbReference type="SAM" id="MobiDB-lite"/>
    </source>
</evidence>
<name>A0ABQ4XFB1_9ASTR</name>